<keyword evidence="1" id="KW-0808">Transferase</keyword>
<feature type="compositionally biased region" description="Polar residues" evidence="2">
    <location>
        <begin position="52"/>
        <end position="64"/>
    </location>
</feature>
<dbReference type="InterPro" id="IPR011141">
    <property type="entry name" value="Polyketide_synthase_type-III"/>
</dbReference>
<feature type="domain" description="Chalcone/stilbene synthase N-terminal" evidence="3">
    <location>
        <begin position="106"/>
        <end position="302"/>
    </location>
</feature>
<feature type="region of interest" description="Disordered" evidence="2">
    <location>
        <begin position="1"/>
        <end position="75"/>
    </location>
</feature>
<dbReference type="Proteomes" id="UP000298310">
    <property type="component" value="Segment"/>
</dbReference>
<dbReference type="Pfam" id="PF00195">
    <property type="entry name" value="Chal_sti_synt_N"/>
    <property type="match status" value="1"/>
</dbReference>
<evidence type="ECO:0000259" key="3">
    <source>
        <dbReference type="Pfam" id="PF00195"/>
    </source>
</evidence>
<organism evidence="4 5">
    <name type="scientific">Streptomyces phage ZL12</name>
    <dbReference type="NCBI Taxonomy" id="2570911"/>
    <lineage>
        <taxon>Viruses</taxon>
        <taxon>Duplodnaviria</taxon>
        <taxon>Heunggongvirae</taxon>
        <taxon>Uroviricota</taxon>
        <taxon>Caudoviricetes</taxon>
        <taxon>Fuzanglongvirus</taxon>
        <taxon>Fuzanglongvirus ZL12</taxon>
    </lineage>
</organism>
<dbReference type="KEGG" id="vg:80142716"/>
<name>D0UWK5_9CAUD</name>
<protein>
    <submittedName>
        <fullName evidence="4">Type III polyketide synthase</fullName>
    </submittedName>
</protein>
<reference evidence="4 5" key="1">
    <citation type="journal article" date="2010" name="J. Bacteriol.">
        <title>Characterization of the replication, transfer, and plasmid/lytic phage cycle of the Streptomyces plasmid-phage pZL12.</title>
        <authorList>
            <person name="Zhong L."/>
            <person name="Cheng Q."/>
            <person name="Tian X."/>
            <person name="Zhao L."/>
            <person name="Qin Z."/>
        </authorList>
    </citation>
    <scope>NUCLEOTIDE SEQUENCE [LARGE SCALE GENOMIC DNA]</scope>
</reference>
<dbReference type="SUPFAM" id="SSF53901">
    <property type="entry name" value="Thiolase-like"/>
    <property type="match status" value="2"/>
</dbReference>
<dbReference type="GO" id="GO:0016747">
    <property type="term" value="F:acyltransferase activity, transferring groups other than amino-acyl groups"/>
    <property type="evidence" value="ECO:0007669"/>
    <property type="project" value="InterPro"/>
</dbReference>
<dbReference type="SMR" id="D0UWK5"/>
<dbReference type="PANTHER" id="PTHR11877">
    <property type="entry name" value="HYDROXYMETHYLGLUTARYL-COA SYNTHASE"/>
    <property type="match status" value="1"/>
</dbReference>
<evidence type="ECO:0000256" key="1">
    <source>
        <dbReference type="ARBA" id="ARBA00022679"/>
    </source>
</evidence>
<dbReference type="InterPro" id="IPR016039">
    <property type="entry name" value="Thiolase-like"/>
</dbReference>
<dbReference type="Gene3D" id="3.40.47.10">
    <property type="match status" value="2"/>
</dbReference>
<dbReference type="InterPro" id="IPR001099">
    <property type="entry name" value="Chalcone/stilbene_synt_N"/>
</dbReference>
<evidence type="ECO:0000313" key="5">
    <source>
        <dbReference type="Proteomes" id="UP000298310"/>
    </source>
</evidence>
<gene>
    <name evidence="4" type="ORF">pZL12.100</name>
</gene>
<proteinExistence type="predicted"/>
<keyword evidence="5" id="KW-1185">Reference proteome</keyword>
<evidence type="ECO:0000256" key="2">
    <source>
        <dbReference type="SAM" id="MobiDB-lite"/>
    </source>
</evidence>
<evidence type="ECO:0000313" key="4">
    <source>
        <dbReference type="EMBL" id="ACX71177.1"/>
    </source>
</evidence>
<accession>D0UWK5</accession>
<dbReference type="EMBL" id="GQ919031">
    <property type="protein sequence ID" value="ACX71177.1"/>
    <property type="molecule type" value="Genomic_DNA"/>
</dbReference>
<dbReference type="PANTHER" id="PTHR11877:SF46">
    <property type="entry name" value="TYPE III POLYKETIDE SYNTHASE A"/>
    <property type="match status" value="1"/>
</dbReference>
<dbReference type="GO" id="GO:0030639">
    <property type="term" value="P:polyketide biosynthetic process"/>
    <property type="evidence" value="ECO:0007669"/>
    <property type="project" value="TreeGrafter"/>
</dbReference>
<sequence length="447" mass="47956">MRRGPTPAPRFSEPPDSHPTPNQAPCTARPHRAGGFLTPRTRPSNRRHHPTQHGSNTSLTSQKPTARPVPHPPDQGQYQLARAICCADHRRPGLPEDVVPAYIARPTTVFPQHQITTTQIADDIRHHHADHPKLGAILRIVGNTGVSTRYFTRPLDAPTVAGQAGVGDRAATAFTDALDLAAEAARRTLALHHLALVDVDAVITTHSTGWAVPNLDIHLVEKLGLRPNVRRIALTTMACAGGTQALIRAVDMVAARPGATVLVVAAEVISAVYNHADNQVEHMIYKALFGDSAAATIVTSTPRGPGLHVATPDDTYEHVLPNSLTRYNGRVDHTGFHFDSTKAALTAADDVLPDLLKWLGPELVDYGIIHPGSQRIINDTARALGLDAHDTRHSTDTLAEEGNLGGPSVLRILERTHAEPPTPGSRGVMVAYGPGFNTAAIRGTWHA</sequence>